<dbReference type="SUPFAM" id="SSF49464">
    <property type="entry name" value="Carboxypeptidase regulatory domain-like"/>
    <property type="match status" value="1"/>
</dbReference>
<evidence type="ECO:0000313" key="2">
    <source>
        <dbReference type="Proteomes" id="UP000509302"/>
    </source>
</evidence>
<sequence>MGANILPLNGDEPKGTITDEFGFFRLENIPVGRASFELTYIGYEDFIVSEILIVSEKEVDITVNLTEALNLWVELILRAPTDNILPNHKLATVSARSFSVEETKRFPASVSDPDRMALHFAVVTNSDRNYGPGSH</sequence>
<dbReference type="KEGG" id="cagg:HYG79_04315"/>
<protein>
    <submittedName>
        <fullName evidence="1">Carboxypeptidase regulatory-like domain-containing protein</fullName>
    </submittedName>
</protein>
<keyword evidence="1" id="KW-0645">Protease</keyword>
<gene>
    <name evidence="1" type="ORF">HYG79_04315</name>
</gene>
<name>A0A7H9AMC2_9FLAO</name>
<dbReference type="EMBL" id="CP058595">
    <property type="protein sequence ID" value="QLG44602.1"/>
    <property type="molecule type" value="Genomic_DNA"/>
</dbReference>
<proteinExistence type="predicted"/>
<accession>A0A7H9AMC2</accession>
<dbReference type="AlphaFoldDB" id="A0A7H9AMC2"/>
<organism evidence="1 2">
    <name type="scientific">Costertonia aggregata</name>
    <dbReference type="NCBI Taxonomy" id="343403"/>
    <lineage>
        <taxon>Bacteria</taxon>
        <taxon>Pseudomonadati</taxon>
        <taxon>Bacteroidota</taxon>
        <taxon>Flavobacteriia</taxon>
        <taxon>Flavobacteriales</taxon>
        <taxon>Flavobacteriaceae</taxon>
        <taxon>Costertonia</taxon>
    </lineage>
</organism>
<reference evidence="1 2" key="1">
    <citation type="journal article" date="2006" name="Int. J. Syst. Evol. Microbiol.">
        <title>Costertonia aggregata gen. nov., sp. nov., a mesophilic marine bacterium of the family Flavobacteriaceae, isolated from a mature biofilm.</title>
        <authorList>
            <person name="Kwon K.K."/>
            <person name="Lee Y.K."/>
            <person name="Lee H.K."/>
        </authorList>
    </citation>
    <scope>NUCLEOTIDE SEQUENCE [LARGE SCALE GENOMIC DNA]</scope>
    <source>
        <strain evidence="1 2">KCCM 42265</strain>
    </source>
</reference>
<keyword evidence="2" id="KW-1185">Reference proteome</keyword>
<dbReference type="GO" id="GO:0004180">
    <property type="term" value="F:carboxypeptidase activity"/>
    <property type="evidence" value="ECO:0007669"/>
    <property type="project" value="UniProtKB-KW"/>
</dbReference>
<dbReference type="InterPro" id="IPR008969">
    <property type="entry name" value="CarboxyPept-like_regulatory"/>
</dbReference>
<keyword evidence="1" id="KW-0121">Carboxypeptidase</keyword>
<keyword evidence="1" id="KW-0378">Hydrolase</keyword>
<evidence type="ECO:0000313" key="1">
    <source>
        <dbReference type="EMBL" id="QLG44602.1"/>
    </source>
</evidence>
<dbReference type="Proteomes" id="UP000509302">
    <property type="component" value="Chromosome"/>
</dbReference>